<dbReference type="NCBIfam" id="TIGR00479">
    <property type="entry name" value="rumA"/>
    <property type="match status" value="1"/>
</dbReference>
<keyword evidence="1 4" id="KW-0489">Methyltransferase</keyword>
<evidence type="ECO:0000259" key="6">
    <source>
        <dbReference type="PROSITE" id="PS50926"/>
    </source>
</evidence>
<sequence>MTTRIQKNSYHVVTIDSLSDKAQGWGRIDGFPVVIDGALAGETLEIKLIKVTTHFAVGKLLQVLKPSSERIRAFCPVFGRCGGCTLQHMRYESQLAFKSARLDQLFRETGLTDTIVHPILGMNAPVHYRNKALYPVGMKQGVPQLGFYASYSHEIIEHDACRIHLPIVDQIRAFLREFLQKHRVSIYDERCHHGLLRHVLIRVSRYSGDVMMVLVINGSTFPALTPLVKQISVDFPEIKSLVLNENTQQGNVISGQINKVVYGSESIRDRLGNYDFDISASSFYQVNSLQTETLCNTVLSFAGLTGSELLFDLYCGVGSIAIFLAQHARKVYGVEIHREAVQHACRNVVLNSSDNVTILQGEAGKTLENLAAQGVHADVIVIDPPRKGCSESLLKCIAAMQTKRIIYVSCNPSTLVRDLAFLAQKNFRVAEVQAVDMFPHTLHIECIARIERI</sequence>
<protein>
    <submittedName>
        <fullName evidence="7">23S rRNA (Uracil(1939)-C(5))-methyltransferase RlmD</fullName>
    </submittedName>
</protein>
<dbReference type="InterPro" id="IPR029063">
    <property type="entry name" value="SAM-dependent_MTases_sf"/>
</dbReference>
<reference evidence="7 8" key="1">
    <citation type="submission" date="2017-10" db="EMBL/GenBank/DDBJ databases">
        <title>Novel microbial diversity and functional potential in the marine mammal oral microbiome.</title>
        <authorList>
            <person name="Dudek N.K."/>
            <person name="Sun C.L."/>
            <person name="Burstein D."/>
            <person name="Kantor R.S."/>
            <person name="Aliaga Goltsman D.S."/>
            <person name="Bik E.M."/>
            <person name="Thomas B.C."/>
            <person name="Banfield J.F."/>
            <person name="Relman D.A."/>
        </authorList>
    </citation>
    <scope>NUCLEOTIDE SEQUENCE [LARGE SCALE GENOMIC DNA]</scope>
    <source>
        <strain evidence="7">DOLZORAL124_49_17</strain>
    </source>
</reference>
<dbReference type="Pfam" id="PF01938">
    <property type="entry name" value="TRAM"/>
    <property type="match status" value="1"/>
</dbReference>
<dbReference type="InterPro" id="IPR002792">
    <property type="entry name" value="TRAM_dom"/>
</dbReference>
<name>A0A2G6E9V6_9BACT</name>
<dbReference type="CDD" id="cd02440">
    <property type="entry name" value="AdoMet_MTases"/>
    <property type="match status" value="1"/>
</dbReference>
<dbReference type="AlphaFoldDB" id="A0A2G6E9V6"/>
<dbReference type="Pfam" id="PF05958">
    <property type="entry name" value="tRNA_U5-meth_tr"/>
    <property type="match status" value="1"/>
</dbReference>
<dbReference type="InterPro" id="IPR010280">
    <property type="entry name" value="U5_MeTrfase_fam"/>
</dbReference>
<evidence type="ECO:0000256" key="3">
    <source>
        <dbReference type="ARBA" id="ARBA00022691"/>
    </source>
</evidence>
<comment type="similarity">
    <text evidence="4">Belongs to the class I-like SAM-binding methyltransferase superfamily. RNA M5U methyltransferase family.</text>
</comment>
<evidence type="ECO:0000256" key="1">
    <source>
        <dbReference type="ARBA" id="ARBA00022603"/>
    </source>
</evidence>
<accession>A0A2G6E9V6</accession>
<evidence type="ECO:0000256" key="2">
    <source>
        <dbReference type="ARBA" id="ARBA00022679"/>
    </source>
</evidence>
<keyword evidence="2 4" id="KW-0808">Transferase</keyword>
<dbReference type="SUPFAM" id="SSF53335">
    <property type="entry name" value="S-adenosyl-L-methionine-dependent methyltransferases"/>
    <property type="match status" value="1"/>
</dbReference>
<dbReference type="PROSITE" id="PS01231">
    <property type="entry name" value="TRMA_2"/>
    <property type="match status" value="1"/>
</dbReference>
<feature type="active site" evidence="5">
    <location>
        <position position="410"/>
    </location>
</feature>
<dbReference type="EMBL" id="PDPS01000022">
    <property type="protein sequence ID" value="PID58561.1"/>
    <property type="molecule type" value="Genomic_DNA"/>
</dbReference>
<keyword evidence="3 4" id="KW-0949">S-adenosyl-L-methionine</keyword>
<proteinExistence type="inferred from homology"/>
<dbReference type="Gene3D" id="3.40.50.150">
    <property type="entry name" value="Vaccinia Virus protein VP39"/>
    <property type="match status" value="1"/>
</dbReference>
<dbReference type="Proteomes" id="UP000229740">
    <property type="component" value="Unassembled WGS sequence"/>
</dbReference>
<evidence type="ECO:0000313" key="8">
    <source>
        <dbReference type="Proteomes" id="UP000229740"/>
    </source>
</evidence>
<evidence type="ECO:0000256" key="4">
    <source>
        <dbReference type="PROSITE-ProRule" id="PRU01024"/>
    </source>
</evidence>
<dbReference type="PROSITE" id="PS50926">
    <property type="entry name" value="TRAM"/>
    <property type="match status" value="1"/>
</dbReference>
<dbReference type="FunFam" id="2.40.50.1070:FF:000003">
    <property type="entry name" value="23S rRNA (Uracil-5-)-methyltransferase RumA"/>
    <property type="match status" value="1"/>
</dbReference>
<comment type="caution">
    <text evidence="7">The sequence shown here is derived from an EMBL/GenBank/DDBJ whole genome shotgun (WGS) entry which is preliminary data.</text>
</comment>
<dbReference type="Gene3D" id="2.40.50.140">
    <property type="entry name" value="Nucleic acid-binding proteins"/>
    <property type="match status" value="1"/>
</dbReference>
<gene>
    <name evidence="7" type="ORF">CSB45_03185</name>
</gene>
<feature type="binding site" evidence="4">
    <location>
        <position position="314"/>
    </location>
    <ligand>
        <name>S-adenosyl-L-methionine</name>
        <dbReference type="ChEBI" id="CHEBI:59789"/>
    </ligand>
</feature>
<dbReference type="InterPro" id="IPR012340">
    <property type="entry name" value="NA-bd_OB-fold"/>
</dbReference>
<feature type="binding site" evidence="4">
    <location>
        <position position="335"/>
    </location>
    <ligand>
        <name>S-adenosyl-L-methionine</name>
        <dbReference type="ChEBI" id="CHEBI:59789"/>
    </ligand>
</feature>
<dbReference type="GO" id="GO:0070041">
    <property type="term" value="F:rRNA (uridine-C5-)-methyltransferase activity"/>
    <property type="evidence" value="ECO:0007669"/>
    <property type="project" value="TreeGrafter"/>
</dbReference>
<evidence type="ECO:0000313" key="7">
    <source>
        <dbReference type="EMBL" id="PID58561.1"/>
    </source>
</evidence>
<dbReference type="SUPFAM" id="SSF50249">
    <property type="entry name" value="Nucleic acid-binding proteins"/>
    <property type="match status" value="1"/>
</dbReference>
<dbReference type="PANTHER" id="PTHR11061">
    <property type="entry name" value="RNA M5U METHYLTRANSFERASE"/>
    <property type="match status" value="1"/>
</dbReference>
<dbReference type="PROSITE" id="PS51687">
    <property type="entry name" value="SAM_MT_RNA_M5U"/>
    <property type="match status" value="1"/>
</dbReference>
<dbReference type="GO" id="GO:0070475">
    <property type="term" value="P:rRNA base methylation"/>
    <property type="evidence" value="ECO:0007669"/>
    <property type="project" value="TreeGrafter"/>
</dbReference>
<dbReference type="Gene3D" id="2.40.50.1070">
    <property type="match status" value="1"/>
</dbReference>
<dbReference type="FunFam" id="3.40.50.150:FF:000009">
    <property type="entry name" value="23S rRNA (Uracil(1939)-C(5))-methyltransferase RlmD"/>
    <property type="match status" value="1"/>
</dbReference>
<organism evidence="7 8">
    <name type="scientific">candidate division KSB3 bacterium</name>
    <dbReference type="NCBI Taxonomy" id="2044937"/>
    <lineage>
        <taxon>Bacteria</taxon>
        <taxon>candidate division KSB3</taxon>
    </lineage>
</organism>
<feature type="binding site" evidence="4">
    <location>
        <position position="383"/>
    </location>
    <ligand>
        <name>S-adenosyl-L-methionine</name>
        <dbReference type="ChEBI" id="CHEBI:59789"/>
    </ligand>
</feature>
<feature type="domain" description="TRAM" evidence="6">
    <location>
        <begin position="4"/>
        <end position="62"/>
    </location>
</feature>
<feature type="binding site" evidence="4">
    <location>
        <position position="285"/>
    </location>
    <ligand>
        <name>S-adenosyl-L-methionine</name>
        <dbReference type="ChEBI" id="CHEBI:59789"/>
    </ligand>
</feature>
<dbReference type="InterPro" id="IPR030390">
    <property type="entry name" value="MeTrfase_TrmA_AS"/>
</dbReference>
<dbReference type="PANTHER" id="PTHR11061:SF30">
    <property type="entry name" value="TRNA (URACIL(54)-C(5))-METHYLTRANSFERASE"/>
    <property type="match status" value="1"/>
</dbReference>
<evidence type="ECO:0000256" key="5">
    <source>
        <dbReference type="PROSITE-ProRule" id="PRU10015"/>
    </source>
</evidence>
<dbReference type="InterPro" id="IPR030391">
    <property type="entry name" value="MeTrfase_TrmA_CS"/>
</dbReference>
<dbReference type="PROSITE" id="PS01230">
    <property type="entry name" value="TRMA_1"/>
    <property type="match status" value="1"/>
</dbReference>
<feature type="active site" description="Nucleophile" evidence="4">
    <location>
        <position position="410"/>
    </location>
</feature>